<dbReference type="InterPro" id="IPR043149">
    <property type="entry name" value="TagF_N"/>
</dbReference>
<dbReference type="InterPro" id="IPR043148">
    <property type="entry name" value="TagF_C"/>
</dbReference>
<comment type="subcellular location">
    <subcellularLocation>
        <location evidence="1">Cell membrane</location>
        <topology evidence="1">Peripheral membrane protein</topology>
    </subcellularLocation>
</comment>
<keyword evidence="3" id="KW-1003">Cell membrane</keyword>
<evidence type="ECO:0000313" key="7">
    <source>
        <dbReference type="EMBL" id="ACS91067.1"/>
    </source>
</evidence>
<gene>
    <name evidence="7" type="ordered locus">TSIB_2020</name>
</gene>
<dbReference type="EMBL" id="CP001463">
    <property type="protein sequence ID" value="ACS91067.1"/>
    <property type="molecule type" value="Genomic_DNA"/>
</dbReference>
<evidence type="ECO:0000256" key="2">
    <source>
        <dbReference type="ARBA" id="ARBA00010488"/>
    </source>
</evidence>
<sequence>MKLKPLIHYVLSRIFAKINRLIPKDGRVIMFISTPDFSDNPRYLYEKAKELLEGYKFVWVVNDKTKFQNLDNESTVFVQYRTFEYLKWIIKAKYLILSHGVPYWKSGNQIAILLWHGLPIKRDGVWIKNYWHILPDFLTVPSRFVGVIYSSLFGVPPQDILELGIPRTDVLFLNKNNEKLKVELKEKLNLPLDKKVVLYAPTWREWNPTFQFKLFLELATNKELQKVLKINNAMLVFKPHPQEEANILSYEFPKNFHIITSNNMLKKGLTTNELLLVSDLLITDYSSIFWDYLILDRPMIFYVPDIDDYRAHRGLILEPFEEWVPGKIAYSVDALVKTISGVLEEGKDGFEYKRKWLRNIMYKHQDGKSSERIIRYFFHISRGEI</sequence>
<dbReference type="GeneID" id="8097034"/>
<name>C6A086_THESM</name>
<dbReference type="AlphaFoldDB" id="C6A086"/>
<evidence type="ECO:0000256" key="1">
    <source>
        <dbReference type="ARBA" id="ARBA00004202"/>
    </source>
</evidence>
<dbReference type="STRING" id="604354.TSIB_2020"/>
<dbReference type="InterPro" id="IPR007554">
    <property type="entry name" value="Glycerophosphate_synth"/>
</dbReference>
<evidence type="ECO:0000256" key="3">
    <source>
        <dbReference type="ARBA" id="ARBA00022475"/>
    </source>
</evidence>
<proteinExistence type="inferred from homology"/>
<dbReference type="InterPro" id="IPR051612">
    <property type="entry name" value="Teichoic_Acid_Biosynth"/>
</dbReference>
<dbReference type="Gene3D" id="3.40.50.11820">
    <property type="match status" value="1"/>
</dbReference>
<dbReference type="KEGG" id="tsi:TSIB_2020"/>
<dbReference type="HOGENOM" id="CLU_029598_1_1_2"/>
<keyword evidence="5" id="KW-0777">Teichoic acid biosynthesis</keyword>
<keyword evidence="8" id="KW-1185">Reference proteome</keyword>
<dbReference type="PANTHER" id="PTHR37316:SF3">
    <property type="entry name" value="TEICHOIC ACID GLYCEROL-PHOSPHATE TRANSFERASE"/>
    <property type="match status" value="1"/>
</dbReference>
<dbReference type="Pfam" id="PF04464">
    <property type="entry name" value="Glyphos_transf"/>
    <property type="match status" value="1"/>
</dbReference>
<dbReference type="PANTHER" id="PTHR37316">
    <property type="entry name" value="TEICHOIC ACID GLYCEROL-PHOSPHATE PRIMASE"/>
    <property type="match status" value="1"/>
</dbReference>
<protein>
    <submittedName>
        <fullName evidence="7">CDP-glycerol:poly(Glycerophosphate) glycerophosphotransferase</fullName>
    </submittedName>
</protein>
<dbReference type="Gene3D" id="3.40.50.12580">
    <property type="match status" value="1"/>
</dbReference>
<dbReference type="RefSeq" id="WP_015850283.1">
    <property type="nucleotide sequence ID" value="NC_012883.1"/>
</dbReference>
<dbReference type="GO" id="GO:0047355">
    <property type="term" value="F:CDP-glycerol glycerophosphotransferase activity"/>
    <property type="evidence" value="ECO:0007669"/>
    <property type="project" value="InterPro"/>
</dbReference>
<dbReference type="eggNOG" id="arCOG04827">
    <property type="taxonomic scope" value="Archaea"/>
</dbReference>
<evidence type="ECO:0000256" key="6">
    <source>
        <dbReference type="ARBA" id="ARBA00023136"/>
    </source>
</evidence>
<reference evidence="7 8" key="1">
    <citation type="journal article" date="2009" name="Appl. Environ. Microbiol.">
        <title>Metabolic versatility and indigenous origin of the archaeon Thermococcus sibiricus, isolated from a siberian oil reservoir, as revealed by genome analysis.</title>
        <authorList>
            <person name="Mardanov A.V."/>
            <person name="Ravin N.V."/>
            <person name="Svetlitchnyi V.A."/>
            <person name="Beletsky A.V."/>
            <person name="Miroshnichenko M.L."/>
            <person name="Bonch-Osmolovskaya E.A."/>
            <person name="Skryabin K.G."/>
        </authorList>
    </citation>
    <scope>NUCLEOTIDE SEQUENCE [LARGE SCALE GENOMIC DNA]</scope>
    <source>
        <strain evidence="8">DSM 12597 / MM 739</strain>
    </source>
</reference>
<comment type="similarity">
    <text evidence="2">Belongs to the CDP-glycerol glycerophosphotransferase family.</text>
</comment>
<evidence type="ECO:0000313" key="8">
    <source>
        <dbReference type="Proteomes" id="UP000009079"/>
    </source>
</evidence>
<keyword evidence="4 7" id="KW-0808">Transferase</keyword>
<dbReference type="OrthoDB" id="46222at2157"/>
<keyword evidence="6" id="KW-0472">Membrane</keyword>
<dbReference type="GO" id="GO:0005886">
    <property type="term" value="C:plasma membrane"/>
    <property type="evidence" value="ECO:0007669"/>
    <property type="project" value="UniProtKB-SubCell"/>
</dbReference>
<organism evidence="7 8">
    <name type="scientific">Thermococcus sibiricus (strain DSM 12597 / MM 739)</name>
    <dbReference type="NCBI Taxonomy" id="604354"/>
    <lineage>
        <taxon>Archaea</taxon>
        <taxon>Methanobacteriati</taxon>
        <taxon>Methanobacteriota</taxon>
        <taxon>Thermococci</taxon>
        <taxon>Thermococcales</taxon>
        <taxon>Thermococcaceae</taxon>
        <taxon>Thermococcus</taxon>
    </lineage>
</organism>
<evidence type="ECO:0000256" key="4">
    <source>
        <dbReference type="ARBA" id="ARBA00022679"/>
    </source>
</evidence>
<accession>C6A086</accession>
<dbReference type="Proteomes" id="UP000009079">
    <property type="component" value="Chromosome"/>
</dbReference>
<dbReference type="SUPFAM" id="SSF53756">
    <property type="entry name" value="UDP-Glycosyltransferase/glycogen phosphorylase"/>
    <property type="match status" value="1"/>
</dbReference>
<evidence type="ECO:0000256" key="5">
    <source>
        <dbReference type="ARBA" id="ARBA00022944"/>
    </source>
</evidence>